<dbReference type="Proteomes" id="UP001590951">
    <property type="component" value="Unassembled WGS sequence"/>
</dbReference>
<dbReference type="Gene3D" id="3.40.50.720">
    <property type="entry name" value="NAD(P)-binding Rossmann-like Domain"/>
    <property type="match status" value="1"/>
</dbReference>
<dbReference type="Gene3D" id="3.90.180.10">
    <property type="entry name" value="Medium-chain alcohol dehydrogenases, catalytic domain"/>
    <property type="match status" value="1"/>
</dbReference>
<protein>
    <submittedName>
        <fullName evidence="1">Uncharacterized protein</fullName>
    </submittedName>
</protein>
<sequence length="113" mass="12815">MLTRMKKEGRVEACGAVANYNTSSLTGLRNWFEVITNRWEIKGFIFMEFHGAEEGAGGGVGDGQALKERKIKVGDERETLVETKFEDMPKMWMMLFGGIRGSWFNQVRISVMS</sequence>
<evidence type="ECO:0000313" key="2">
    <source>
        <dbReference type="Proteomes" id="UP001590951"/>
    </source>
</evidence>
<accession>A0ABR4AZ87</accession>
<organism evidence="1 2">
    <name type="scientific">Lepraria finkii</name>
    <dbReference type="NCBI Taxonomy" id="1340010"/>
    <lineage>
        <taxon>Eukaryota</taxon>
        <taxon>Fungi</taxon>
        <taxon>Dikarya</taxon>
        <taxon>Ascomycota</taxon>
        <taxon>Pezizomycotina</taxon>
        <taxon>Lecanoromycetes</taxon>
        <taxon>OSLEUM clade</taxon>
        <taxon>Lecanoromycetidae</taxon>
        <taxon>Lecanorales</taxon>
        <taxon>Lecanorineae</taxon>
        <taxon>Stereocaulaceae</taxon>
        <taxon>Lepraria</taxon>
    </lineage>
</organism>
<keyword evidence="2" id="KW-1185">Reference proteome</keyword>
<reference evidence="1 2" key="1">
    <citation type="submission" date="2024-09" db="EMBL/GenBank/DDBJ databases">
        <title>Rethinking Asexuality: The Enigmatic Case of Functional Sexual Genes in Lepraria (Stereocaulaceae).</title>
        <authorList>
            <person name="Doellman M."/>
            <person name="Sun Y."/>
            <person name="Barcenas-Pena A."/>
            <person name="Lumbsch H.T."/>
            <person name="Grewe F."/>
        </authorList>
    </citation>
    <scope>NUCLEOTIDE SEQUENCE [LARGE SCALE GENOMIC DNA]</scope>
    <source>
        <strain evidence="1 2">Grewe 0041</strain>
    </source>
</reference>
<name>A0ABR4AZ87_9LECA</name>
<gene>
    <name evidence="1" type="ORF">ABVK25_009609</name>
</gene>
<evidence type="ECO:0000313" key="1">
    <source>
        <dbReference type="EMBL" id="KAL2050106.1"/>
    </source>
</evidence>
<dbReference type="EMBL" id="JBHFEH010000052">
    <property type="protein sequence ID" value="KAL2050106.1"/>
    <property type="molecule type" value="Genomic_DNA"/>
</dbReference>
<comment type="caution">
    <text evidence="1">The sequence shown here is derived from an EMBL/GenBank/DDBJ whole genome shotgun (WGS) entry which is preliminary data.</text>
</comment>
<proteinExistence type="predicted"/>